<feature type="compositionally biased region" description="Pro residues" evidence="1">
    <location>
        <begin position="1"/>
        <end position="14"/>
    </location>
</feature>
<keyword evidence="4" id="KW-1185">Reference proteome</keyword>
<organism evidence="3 4">
    <name type="scientific">Podospora didyma</name>
    <dbReference type="NCBI Taxonomy" id="330526"/>
    <lineage>
        <taxon>Eukaryota</taxon>
        <taxon>Fungi</taxon>
        <taxon>Dikarya</taxon>
        <taxon>Ascomycota</taxon>
        <taxon>Pezizomycotina</taxon>
        <taxon>Sordariomycetes</taxon>
        <taxon>Sordariomycetidae</taxon>
        <taxon>Sordariales</taxon>
        <taxon>Podosporaceae</taxon>
        <taxon>Podospora</taxon>
    </lineage>
</organism>
<feature type="transmembrane region" description="Helical" evidence="2">
    <location>
        <begin position="109"/>
        <end position="131"/>
    </location>
</feature>
<evidence type="ECO:0000256" key="2">
    <source>
        <dbReference type="SAM" id="Phobius"/>
    </source>
</evidence>
<evidence type="ECO:0000313" key="4">
    <source>
        <dbReference type="Proteomes" id="UP001285441"/>
    </source>
</evidence>
<protein>
    <submittedName>
        <fullName evidence="3">Uncharacterized protein</fullName>
    </submittedName>
</protein>
<feature type="region of interest" description="Disordered" evidence="1">
    <location>
        <begin position="1"/>
        <end position="59"/>
    </location>
</feature>
<feature type="compositionally biased region" description="Low complexity" evidence="1">
    <location>
        <begin position="158"/>
        <end position="168"/>
    </location>
</feature>
<keyword evidence="2" id="KW-1133">Transmembrane helix</keyword>
<dbReference type="AlphaFoldDB" id="A0AAE0KE76"/>
<evidence type="ECO:0000313" key="3">
    <source>
        <dbReference type="EMBL" id="KAK3374575.1"/>
    </source>
</evidence>
<keyword evidence="2" id="KW-0812">Transmembrane</keyword>
<dbReference type="Proteomes" id="UP001285441">
    <property type="component" value="Unassembled WGS sequence"/>
</dbReference>
<feature type="compositionally biased region" description="Low complexity" evidence="1">
    <location>
        <begin position="25"/>
        <end position="39"/>
    </location>
</feature>
<proteinExistence type="predicted"/>
<name>A0AAE0KE76_9PEZI</name>
<dbReference type="EMBL" id="JAULSW010000007">
    <property type="protein sequence ID" value="KAK3374575.1"/>
    <property type="molecule type" value="Genomic_DNA"/>
</dbReference>
<feature type="compositionally biased region" description="Basic residues" evidence="1">
    <location>
        <begin position="140"/>
        <end position="150"/>
    </location>
</feature>
<evidence type="ECO:0000256" key="1">
    <source>
        <dbReference type="SAM" id="MobiDB-lite"/>
    </source>
</evidence>
<gene>
    <name evidence="3" type="ORF">B0H63DRAFT_480504</name>
</gene>
<accession>A0AAE0KE76</accession>
<comment type="caution">
    <text evidence="3">The sequence shown here is derived from an EMBL/GenBank/DDBJ whole genome shotgun (WGS) entry which is preliminary data.</text>
</comment>
<reference evidence="3" key="1">
    <citation type="journal article" date="2023" name="Mol. Phylogenet. Evol.">
        <title>Genome-scale phylogeny and comparative genomics of the fungal order Sordariales.</title>
        <authorList>
            <person name="Hensen N."/>
            <person name="Bonometti L."/>
            <person name="Westerberg I."/>
            <person name="Brannstrom I.O."/>
            <person name="Guillou S."/>
            <person name="Cros-Aarteil S."/>
            <person name="Calhoun S."/>
            <person name="Haridas S."/>
            <person name="Kuo A."/>
            <person name="Mondo S."/>
            <person name="Pangilinan J."/>
            <person name="Riley R."/>
            <person name="LaButti K."/>
            <person name="Andreopoulos B."/>
            <person name="Lipzen A."/>
            <person name="Chen C."/>
            <person name="Yan M."/>
            <person name="Daum C."/>
            <person name="Ng V."/>
            <person name="Clum A."/>
            <person name="Steindorff A."/>
            <person name="Ohm R.A."/>
            <person name="Martin F."/>
            <person name="Silar P."/>
            <person name="Natvig D.O."/>
            <person name="Lalanne C."/>
            <person name="Gautier V."/>
            <person name="Ament-Velasquez S.L."/>
            <person name="Kruys A."/>
            <person name="Hutchinson M.I."/>
            <person name="Powell A.J."/>
            <person name="Barry K."/>
            <person name="Miller A.N."/>
            <person name="Grigoriev I.V."/>
            <person name="Debuchy R."/>
            <person name="Gladieux P."/>
            <person name="Hiltunen Thoren M."/>
            <person name="Johannesson H."/>
        </authorList>
    </citation>
    <scope>NUCLEOTIDE SEQUENCE</scope>
    <source>
        <strain evidence="3">CBS 232.78</strain>
    </source>
</reference>
<keyword evidence="2" id="KW-0472">Membrane</keyword>
<sequence length="174" mass="18802">MYLPLPPTRLPPAKPLGNFSWKQPSANDDSASATNSRAAKWPPPPPFTPVVPSSHPHDSKPTFLKSIATSLSRAWQTSPHNEKLPSSGLRVRQVSFMTKRDSAMQDQNATIGAVVGVLLSAFFVVLCYFLHRYRSSIRFSRKKKKKRRQGRGSGSGSSKGSQASSDGGALPAGA</sequence>
<reference evidence="3" key="2">
    <citation type="submission" date="2023-06" db="EMBL/GenBank/DDBJ databases">
        <authorList>
            <consortium name="Lawrence Berkeley National Laboratory"/>
            <person name="Haridas S."/>
            <person name="Hensen N."/>
            <person name="Bonometti L."/>
            <person name="Westerberg I."/>
            <person name="Brannstrom I.O."/>
            <person name="Guillou S."/>
            <person name="Cros-Aarteil S."/>
            <person name="Calhoun S."/>
            <person name="Kuo A."/>
            <person name="Mondo S."/>
            <person name="Pangilinan J."/>
            <person name="Riley R."/>
            <person name="LaButti K."/>
            <person name="Andreopoulos B."/>
            <person name="Lipzen A."/>
            <person name="Chen C."/>
            <person name="Yanf M."/>
            <person name="Daum C."/>
            <person name="Ng V."/>
            <person name="Clum A."/>
            <person name="Steindorff A."/>
            <person name="Ohm R."/>
            <person name="Martin F."/>
            <person name="Silar P."/>
            <person name="Natvig D."/>
            <person name="Lalanne C."/>
            <person name="Gautier V."/>
            <person name="Ament-velasquez S.L."/>
            <person name="Kruys A."/>
            <person name="Hutchinson M.I."/>
            <person name="Powell A.J."/>
            <person name="Barry K."/>
            <person name="Miller A.N."/>
            <person name="Grigoriev I.V."/>
            <person name="Debuchy R."/>
            <person name="Gladieux P."/>
            <person name="Thoren M.H."/>
            <person name="Johannesson H."/>
        </authorList>
    </citation>
    <scope>NUCLEOTIDE SEQUENCE</scope>
    <source>
        <strain evidence="3">CBS 232.78</strain>
    </source>
</reference>
<feature type="region of interest" description="Disordered" evidence="1">
    <location>
        <begin position="140"/>
        <end position="174"/>
    </location>
</feature>